<dbReference type="Pfam" id="PF07907">
    <property type="entry name" value="YibE_F"/>
    <property type="match status" value="1"/>
</dbReference>
<keyword evidence="1" id="KW-1133">Transmembrane helix</keyword>
<organism evidence="2 3">
    <name type="scientific">Amphibacillus marinus</name>
    <dbReference type="NCBI Taxonomy" id="872970"/>
    <lineage>
        <taxon>Bacteria</taxon>
        <taxon>Bacillati</taxon>
        <taxon>Bacillota</taxon>
        <taxon>Bacilli</taxon>
        <taxon>Bacillales</taxon>
        <taxon>Bacillaceae</taxon>
        <taxon>Amphibacillus</taxon>
    </lineage>
</organism>
<gene>
    <name evidence="2" type="ORF">SAMN04488134_101746</name>
</gene>
<dbReference type="RefSeq" id="WP_091494920.1">
    <property type="nucleotide sequence ID" value="NZ_FODJ01000001.1"/>
</dbReference>
<protein>
    <submittedName>
        <fullName evidence="2">Uncharacterized membrane protein</fullName>
    </submittedName>
</protein>
<evidence type="ECO:0000313" key="3">
    <source>
        <dbReference type="Proteomes" id="UP000199300"/>
    </source>
</evidence>
<dbReference type="OrthoDB" id="5753718at2"/>
<feature type="transmembrane region" description="Helical" evidence="1">
    <location>
        <begin position="181"/>
        <end position="201"/>
    </location>
</feature>
<feature type="transmembrane region" description="Helical" evidence="1">
    <location>
        <begin position="154"/>
        <end position="175"/>
    </location>
</feature>
<proteinExistence type="predicted"/>
<accession>A0A1H8IXC5</accession>
<dbReference type="InterPro" id="IPR012507">
    <property type="entry name" value="YibE_F"/>
</dbReference>
<feature type="transmembrane region" description="Helical" evidence="1">
    <location>
        <begin position="131"/>
        <end position="147"/>
    </location>
</feature>
<keyword evidence="1" id="KW-0472">Membrane</keyword>
<evidence type="ECO:0000256" key="1">
    <source>
        <dbReference type="SAM" id="Phobius"/>
    </source>
</evidence>
<feature type="transmembrane region" description="Helical" evidence="1">
    <location>
        <begin position="208"/>
        <end position="231"/>
    </location>
</feature>
<dbReference type="AlphaFoldDB" id="A0A1H8IXC5"/>
<keyword evidence="1" id="KW-0812">Transmembrane</keyword>
<keyword evidence="3" id="KW-1185">Reference proteome</keyword>
<evidence type="ECO:0000313" key="2">
    <source>
        <dbReference type="EMBL" id="SEN72676.1"/>
    </source>
</evidence>
<dbReference type="Proteomes" id="UP000199300">
    <property type="component" value="Unassembled WGS sequence"/>
</dbReference>
<feature type="transmembrane region" description="Helical" evidence="1">
    <location>
        <begin position="309"/>
        <end position="327"/>
    </location>
</feature>
<dbReference type="PANTHER" id="PTHR41771">
    <property type="entry name" value="MEMBRANE PROTEIN-RELATED"/>
    <property type="match status" value="1"/>
</dbReference>
<feature type="transmembrane region" description="Helical" evidence="1">
    <location>
        <begin position="15"/>
        <end position="32"/>
    </location>
</feature>
<feature type="transmembrane region" description="Helical" evidence="1">
    <location>
        <begin position="347"/>
        <end position="369"/>
    </location>
</feature>
<feature type="transmembrane region" description="Helical" evidence="1">
    <location>
        <begin position="251"/>
        <end position="280"/>
    </location>
</feature>
<dbReference type="EMBL" id="FODJ01000001">
    <property type="protein sequence ID" value="SEN72676.1"/>
    <property type="molecule type" value="Genomic_DNA"/>
</dbReference>
<sequence>MNLKKYCYRLSKGKLVMFTFLIILFIGSIIFVNNNDRFYNRSIVEVTSIAQVDEREVVDQRQNRDIVFRQYLTGVVKNGPFKGQSIQLSNEYSQSRAYHPELSVGHAVFVGIEEQENGALFGEITEIKRDQVLVLVGWLFIFTLLIVGRKQGLFAIISLVLNTVIIVYTIHQFAATANAELLLLMSFAVVVITILSIFFVSGFHVRTYAAILSTLIGTFALLGIAIAVLELTGEQGLRFEEMAFLSRPPHAIFMAGVLIGALGAVMDIGVSMASSLFALYEQNNQISVKALIESGREIGKDIMGTMTNILFFAYVSGTIPSLLLYFLNGAPLGFTLSMNLSLEITRALAGSIGIVLTIPIGLVTTILMIEWKRRKL</sequence>
<reference evidence="2 3" key="1">
    <citation type="submission" date="2016-10" db="EMBL/GenBank/DDBJ databases">
        <authorList>
            <person name="de Groot N.N."/>
        </authorList>
    </citation>
    <scope>NUCLEOTIDE SEQUENCE [LARGE SCALE GENOMIC DNA]</scope>
    <source>
        <strain evidence="2 3">CGMCC 1.10434</strain>
    </source>
</reference>
<dbReference type="PANTHER" id="PTHR41771:SF1">
    <property type="entry name" value="MEMBRANE PROTEIN"/>
    <property type="match status" value="1"/>
</dbReference>
<dbReference type="STRING" id="872970.SAMN04488134_101746"/>
<name>A0A1H8IXC5_9BACI</name>